<dbReference type="Proteomes" id="UP001205185">
    <property type="component" value="Unassembled WGS sequence"/>
</dbReference>
<dbReference type="RefSeq" id="WP_301319314.1">
    <property type="nucleotide sequence ID" value="NZ_BAAAVB010000013.1"/>
</dbReference>
<accession>A0ABT1IDZ7</accession>
<proteinExistence type="predicted"/>
<keyword evidence="2" id="KW-1185">Reference proteome</keyword>
<organism evidence="1 2">
    <name type="scientific">Actinokineospora diospyrosa</name>
    <dbReference type="NCBI Taxonomy" id="103728"/>
    <lineage>
        <taxon>Bacteria</taxon>
        <taxon>Bacillati</taxon>
        <taxon>Actinomycetota</taxon>
        <taxon>Actinomycetes</taxon>
        <taxon>Pseudonocardiales</taxon>
        <taxon>Pseudonocardiaceae</taxon>
        <taxon>Actinokineospora</taxon>
    </lineage>
</organism>
<evidence type="ECO:0000313" key="1">
    <source>
        <dbReference type="EMBL" id="MCP2270847.1"/>
    </source>
</evidence>
<dbReference type="EMBL" id="JAMTCO010000008">
    <property type="protein sequence ID" value="MCP2270847.1"/>
    <property type="molecule type" value="Genomic_DNA"/>
</dbReference>
<evidence type="ECO:0000313" key="2">
    <source>
        <dbReference type="Proteomes" id="UP001205185"/>
    </source>
</evidence>
<protein>
    <submittedName>
        <fullName evidence="1">Uncharacterized protein</fullName>
    </submittedName>
</protein>
<gene>
    <name evidence="1" type="ORF">LV75_003359</name>
</gene>
<comment type="caution">
    <text evidence="1">The sequence shown here is derived from an EMBL/GenBank/DDBJ whole genome shotgun (WGS) entry which is preliminary data.</text>
</comment>
<name>A0ABT1IDZ7_9PSEU</name>
<sequence>MTVSAVSRRTLGIPVDGTVVAAGRSSEGQTDVRHWREIVSVA</sequence>
<reference evidence="1 2" key="1">
    <citation type="submission" date="2022-06" db="EMBL/GenBank/DDBJ databases">
        <title>Genomic Encyclopedia of Archaeal and Bacterial Type Strains, Phase II (KMG-II): from individual species to whole genera.</title>
        <authorList>
            <person name="Goeker M."/>
        </authorList>
    </citation>
    <scope>NUCLEOTIDE SEQUENCE [LARGE SCALE GENOMIC DNA]</scope>
    <source>
        <strain evidence="1 2">DSM 44255</strain>
    </source>
</reference>